<protein>
    <submittedName>
        <fullName evidence="2">Unannotated protein</fullName>
    </submittedName>
</protein>
<sequence length="74" mass="7469">MSDVSFGITVHMPPGPDRCHCRSRSPAAGTESVTVAVSWEPDASGPVSSTEAVGAVVKSAATTVRVGLLRGTSS</sequence>
<dbReference type="AlphaFoldDB" id="A0A6J6NSY5"/>
<reference evidence="2" key="1">
    <citation type="submission" date="2020-05" db="EMBL/GenBank/DDBJ databases">
        <authorList>
            <person name="Chiriac C."/>
            <person name="Salcher M."/>
            <person name="Ghai R."/>
            <person name="Kavagutti S V."/>
        </authorList>
    </citation>
    <scope>NUCLEOTIDE SEQUENCE</scope>
</reference>
<name>A0A6J6NSY5_9ZZZZ</name>
<evidence type="ECO:0000256" key="1">
    <source>
        <dbReference type="SAM" id="MobiDB-lite"/>
    </source>
</evidence>
<organism evidence="2">
    <name type="scientific">freshwater metagenome</name>
    <dbReference type="NCBI Taxonomy" id="449393"/>
    <lineage>
        <taxon>unclassified sequences</taxon>
        <taxon>metagenomes</taxon>
        <taxon>ecological metagenomes</taxon>
    </lineage>
</organism>
<dbReference type="EMBL" id="CAEZXR010000023">
    <property type="protein sequence ID" value="CAB4689567.1"/>
    <property type="molecule type" value="Genomic_DNA"/>
</dbReference>
<feature type="region of interest" description="Disordered" evidence="1">
    <location>
        <begin position="1"/>
        <end position="25"/>
    </location>
</feature>
<gene>
    <name evidence="2" type="ORF">UFOPK2579_00316</name>
</gene>
<evidence type="ECO:0000313" key="2">
    <source>
        <dbReference type="EMBL" id="CAB4689567.1"/>
    </source>
</evidence>
<accession>A0A6J6NSY5</accession>
<proteinExistence type="predicted"/>